<keyword evidence="3" id="KW-1185">Reference proteome</keyword>
<keyword evidence="1" id="KW-0812">Transmembrane</keyword>
<dbReference type="Proteomes" id="UP001603978">
    <property type="component" value="Unassembled WGS sequence"/>
</dbReference>
<comment type="caution">
    <text evidence="2">The sequence shown here is derived from an EMBL/GenBank/DDBJ whole genome shotgun (WGS) entry which is preliminary data.</text>
</comment>
<reference evidence="2 3" key="1">
    <citation type="submission" date="2024-10" db="EMBL/GenBank/DDBJ databases">
        <authorList>
            <person name="Topkara A.R."/>
            <person name="Saygin H."/>
        </authorList>
    </citation>
    <scope>NUCLEOTIDE SEQUENCE [LARGE SCALE GENOMIC DNA]</scope>
    <source>
        <strain evidence="2 3">M3C6</strain>
    </source>
</reference>
<evidence type="ECO:0000313" key="2">
    <source>
        <dbReference type="EMBL" id="MFG1710638.1"/>
    </source>
</evidence>
<evidence type="ECO:0008006" key="4">
    <source>
        <dbReference type="Google" id="ProtNLM"/>
    </source>
</evidence>
<evidence type="ECO:0000313" key="3">
    <source>
        <dbReference type="Proteomes" id="UP001603978"/>
    </source>
</evidence>
<evidence type="ECO:0000256" key="1">
    <source>
        <dbReference type="SAM" id="Phobius"/>
    </source>
</evidence>
<organism evidence="2 3">
    <name type="scientific">Nonomuraea marmarensis</name>
    <dbReference type="NCBI Taxonomy" id="3351344"/>
    <lineage>
        <taxon>Bacteria</taxon>
        <taxon>Bacillati</taxon>
        <taxon>Actinomycetota</taxon>
        <taxon>Actinomycetes</taxon>
        <taxon>Streptosporangiales</taxon>
        <taxon>Streptosporangiaceae</taxon>
        <taxon>Nonomuraea</taxon>
    </lineage>
</organism>
<name>A0ABW7AUD4_9ACTN</name>
<dbReference type="EMBL" id="JBICRM010000053">
    <property type="protein sequence ID" value="MFG1710638.1"/>
    <property type="molecule type" value="Genomic_DNA"/>
</dbReference>
<feature type="transmembrane region" description="Helical" evidence="1">
    <location>
        <begin position="117"/>
        <end position="134"/>
    </location>
</feature>
<accession>A0ABW7AUD4</accession>
<keyword evidence="1" id="KW-1133">Transmembrane helix</keyword>
<sequence>MNHRQDPPTVASIRVAHPRRPRPVSLVIAAAIVALEGLVALGLGVYVGVEALAGTSDNLTTALAEAGFGALVGAGLLWVAWGGLFKIERWGRSPGVVAQIFMLPVAVTLIQSDQPQLGIPLIVVALAGLGTLLAPPTTHALYGDG</sequence>
<feature type="transmembrane region" description="Helical" evidence="1">
    <location>
        <begin position="24"/>
        <end position="47"/>
    </location>
</feature>
<proteinExistence type="predicted"/>
<feature type="transmembrane region" description="Helical" evidence="1">
    <location>
        <begin position="59"/>
        <end position="81"/>
    </location>
</feature>
<keyword evidence="1" id="KW-0472">Membrane</keyword>
<gene>
    <name evidence="2" type="ORF">ACFLIM_46480</name>
</gene>
<feature type="transmembrane region" description="Helical" evidence="1">
    <location>
        <begin position="93"/>
        <end position="111"/>
    </location>
</feature>
<protein>
    <recommendedName>
        <fullName evidence="4">Integral membrane protein</fullName>
    </recommendedName>
</protein>